<feature type="transmembrane region" description="Helical" evidence="9">
    <location>
        <begin position="391"/>
        <end position="411"/>
    </location>
</feature>
<feature type="domain" description="PTS EIIC type-3" evidence="10">
    <location>
        <begin position="1"/>
        <end position="411"/>
    </location>
</feature>
<dbReference type="GO" id="GO:0008982">
    <property type="term" value="F:protein-N(PI)-phosphohistidine-sugar phosphotransferase activity"/>
    <property type="evidence" value="ECO:0007669"/>
    <property type="project" value="UniProtKB-UniRule"/>
</dbReference>
<keyword evidence="5 9" id="KW-0812">Transmembrane</keyword>
<dbReference type="Proteomes" id="UP000824231">
    <property type="component" value="Unassembled WGS sequence"/>
</dbReference>
<keyword evidence="6 9" id="KW-1133">Transmembrane helix</keyword>
<comment type="caution">
    <text evidence="11">The sequence shown here is derived from an EMBL/GenBank/DDBJ whole genome shotgun (WGS) entry which is preliminary data.</text>
</comment>
<reference evidence="11" key="2">
    <citation type="submission" date="2021-04" db="EMBL/GenBank/DDBJ databases">
        <authorList>
            <person name="Gilroy R."/>
        </authorList>
    </citation>
    <scope>NUCLEOTIDE SEQUENCE</scope>
    <source>
        <strain evidence="11">ChiSxjej3B15-572</strain>
    </source>
</reference>
<dbReference type="EMBL" id="DXFH01000002">
    <property type="protein sequence ID" value="HIX35031.1"/>
    <property type="molecule type" value="Genomic_DNA"/>
</dbReference>
<reference evidence="11" key="1">
    <citation type="journal article" date="2021" name="PeerJ">
        <title>Extensive microbial diversity within the chicken gut microbiome revealed by metagenomics and culture.</title>
        <authorList>
            <person name="Gilroy R."/>
            <person name="Ravi A."/>
            <person name="Getino M."/>
            <person name="Pursley I."/>
            <person name="Horton D.L."/>
            <person name="Alikhan N.F."/>
            <person name="Baker D."/>
            <person name="Gharbi K."/>
            <person name="Hall N."/>
            <person name="Watson M."/>
            <person name="Adriaenssens E.M."/>
            <person name="Foster-Nyarko E."/>
            <person name="Jarju S."/>
            <person name="Secka A."/>
            <person name="Antonio M."/>
            <person name="Oren A."/>
            <person name="Chaudhuri R.R."/>
            <person name="La Ragione R."/>
            <person name="Hildebrand F."/>
            <person name="Pallen M.J."/>
        </authorList>
    </citation>
    <scope>NUCLEOTIDE SEQUENCE</scope>
    <source>
        <strain evidence="11">ChiSxjej3B15-572</strain>
    </source>
</reference>
<feature type="transmembrane region" description="Helical" evidence="9">
    <location>
        <begin position="351"/>
        <end position="371"/>
    </location>
</feature>
<feature type="transmembrane region" description="Helical" evidence="9">
    <location>
        <begin position="225"/>
        <end position="242"/>
    </location>
</feature>
<organism evidence="11 12">
    <name type="scientific">Candidatus Limosilactobacillus merdigallinarum</name>
    <dbReference type="NCBI Taxonomy" id="2838652"/>
    <lineage>
        <taxon>Bacteria</taxon>
        <taxon>Bacillati</taxon>
        <taxon>Bacillota</taxon>
        <taxon>Bacilli</taxon>
        <taxon>Lactobacillales</taxon>
        <taxon>Lactobacillaceae</taxon>
        <taxon>Limosilactobacillus</taxon>
    </lineage>
</organism>
<evidence type="ECO:0000256" key="6">
    <source>
        <dbReference type="ARBA" id="ARBA00022989"/>
    </source>
</evidence>
<dbReference type="PIRSF" id="PIRSF006351">
    <property type="entry name" value="PTS_EIIC-Cellobiose"/>
    <property type="match status" value="1"/>
</dbReference>
<dbReference type="PROSITE" id="PS51105">
    <property type="entry name" value="PTS_EIIC_TYPE_3"/>
    <property type="match status" value="1"/>
</dbReference>
<evidence type="ECO:0000256" key="1">
    <source>
        <dbReference type="ARBA" id="ARBA00004651"/>
    </source>
</evidence>
<dbReference type="PANTHER" id="PTHR33989">
    <property type="match status" value="1"/>
</dbReference>
<protein>
    <recommendedName>
        <fullName evidence="8">Permease IIC component</fullName>
    </recommendedName>
</protein>
<evidence type="ECO:0000313" key="12">
    <source>
        <dbReference type="Proteomes" id="UP000824231"/>
    </source>
</evidence>
<evidence type="ECO:0000259" key="10">
    <source>
        <dbReference type="PROSITE" id="PS51105"/>
    </source>
</evidence>
<keyword evidence="2 8" id="KW-0813">Transport</keyword>
<dbReference type="GO" id="GO:0009401">
    <property type="term" value="P:phosphoenolpyruvate-dependent sugar phosphotransferase system"/>
    <property type="evidence" value="ECO:0007669"/>
    <property type="project" value="InterPro"/>
</dbReference>
<sequence>MYKRLLRYSLAFRRLSFIRIVRRTLVALFPIALIGAVSRFIQLDVFNENGFIYNILFAYNWLPDNVLNAGRTIFTGLTNVSLGMTGLYAAMIAAKYTARFHHRDDQMAGITGIAAMLMLAFRYPSGGNEMSFEWRLFNGRMVFVGMLIGYLVGLVFKYFGQPVKLSGHEHVITIQRRMFKALKLMLAVIGVALVINTLINLLVNFNVIAVAYGNLQDFSNGDQPAWIKAGLSFLTTFLEWLGMSGPYNVMNATSSSAINANLAYALANHGGHVPYPYLGTTIYNSFGTFGGAGLCMAMLIAIAVEAQSVEDHQLIRWNMLPVLFNVNYGVLFGVPVILNLFYFIPFFILPVLNMMLAVGAIALHIIPTPVYSVPSGTPGPLVAFLGTNGDWIALIFSLLLLVVDVICYLPFVRLAMQVEHEAQRVDREADANA</sequence>
<dbReference type="GO" id="GO:0005886">
    <property type="term" value="C:plasma membrane"/>
    <property type="evidence" value="ECO:0007669"/>
    <property type="project" value="UniProtKB-SubCell"/>
</dbReference>
<feature type="transmembrane region" description="Helical" evidence="9">
    <location>
        <begin position="106"/>
        <end position="123"/>
    </location>
</feature>
<dbReference type="Pfam" id="PF02378">
    <property type="entry name" value="PTS_EIIC"/>
    <property type="match status" value="1"/>
</dbReference>
<dbReference type="InterPro" id="IPR051088">
    <property type="entry name" value="PTS_Sugar-EIIC/EIIB"/>
</dbReference>
<evidence type="ECO:0000256" key="9">
    <source>
        <dbReference type="SAM" id="Phobius"/>
    </source>
</evidence>
<dbReference type="InterPro" id="IPR004796">
    <property type="entry name" value="PTS_IIC_cello"/>
</dbReference>
<accession>A0A9D2AK32</accession>
<evidence type="ECO:0000256" key="5">
    <source>
        <dbReference type="ARBA" id="ARBA00022692"/>
    </source>
</evidence>
<comment type="subcellular location">
    <subcellularLocation>
        <location evidence="1">Cell membrane</location>
        <topology evidence="1">Multi-pass membrane protein</topology>
    </subcellularLocation>
</comment>
<evidence type="ECO:0000313" key="11">
    <source>
        <dbReference type="EMBL" id="HIX35031.1"/>
    </source>
</evidence>
<name>A0A9D2AK32_9LACO</name>
<evidence type="ECO:0000256" key="3">
    <source>
        <dbReference type="ARBA" id="ARBA00022475"/>
    </source>
</evidence>
<dbReference type="GO" id="GO:1902815">
    <property type="term" value="P:N,N'-diacetylchitobiose import"/>
    <property type="evidence" value="ECO:0007669"/>
    <property type="project" value="TreeGrafter"/>
</dbReference>
<feature type="transmembrane region" description="Helical" evidence="9">
    <location>
        <begin position="143"/>
        <end position="160"/>
    </location>
</feature>
<comment type="function">
    <text evidence="8">The phosphoenolpyruvate-dependent sugar phosphotransferase system (PTS), a major carbohydrate active -transport system, catalyzes the phosphorylation of incoming sugar substrates concomitant with their translocation across the cell membrane.</text>
</comment>
<feature type="transmembrane region" description="Helical" evidence="9">
    <location>
        <begin position="324"/>
        <end position="344"/>
    </location>
</feature>
<feature type="transmembrane region" description="Helical" evidence="9">
    <location>
        <begin position="282"/>
        <end position="304"/>
    </location>
</feature>
<proteinExistence type="predicted"/>
<gene>
    <name evidence="11" type="ORF">H9856_01245</name>
</gene>
<evidence type="ECO:0000256" key="2">
    <source>
        <dbReference type="ARBA" id="ARBA00022448"/>
    </source>
</evidence>
<dbReference type="InterPro" id="IPR003352">
    <property type="entry name" value="PTS_EIIC"/>
</dbReference>
<feature type="transmembrane region" description="Helical" evidence="9">
    <location>
        <begin position="181"/>
        <end position="205"/>
    </location>
</feature>
<dbReference type="InterPro" id="IPR004501">
    <property type="entry name" value="PTS_EIIC_3"/>
</dbReference>
<keyword evidence="4 8" id="KW-0762">Sugar transport</keyword>
<evidence type="ECO:0000256" key="7">
    <source>
        <dbReference type="ARBA" id="ARBA00023136"/>
    </source>
</evidence>
<evidence type="ECO:0000256" key="4">
    <source>
        <dbReference type="ARBA" id="ARBA00022597"/>
    </source>
</evidence>
<keyword evidence="3 8" id="KW-1003">Cell membrane</keyword>
<feature type="transmembrane region" description="Helical" evidence="9">
    <location>
        <begin position="20"/>
        <end position="41"/>
    </location>
</feature>
<dbReference type="AlphaFoldDB" id="A0A9D2AK32"/>
<keyword evidence="7 8" id="KW-0472">Membrane</keyword>
<dbReference type="PANTHER" id="PTHR33989:SF4">
    <property type="entry name" value="PTS SYSTEM N,N'-DIACETYLCHITOBIOSE-SPECIFIC EIIC COMPONENT"/>
    <property type="match status" value="1"/>
</dbReference>
<feature type="transmembrane region" description="Helical" evidence="9">
    <location>
        <begin position="73"/>
        <end position="94"/>
    </location>
</feature>
<evidence type="ECO:0000256" key="8">
    <source>
        <dbReference type="PIRNR" id="PIRNR006351"/>
    </source>
</evidence>